<accession>A0A7X1C5T1</accession>
<proteinExistence type="predicted"/>
<comment type="caution">
    <text evidence="2">The sequence shown here is derived from an EMBL/GenBank/DDBJ whole genome shotgun (WGS) entry which is preliminary data.</text>
</comment>
<dbReference type="InterPro" id="IPR000182">
    <property type="entry name" value="GNAT_dom"/>
</dbReference>
<dbReference type="AlphaFoldDB" id="A0A7X1C5T1"/>
<dbReference type="Pfam" id="PF13302">
    <property type="entry name" value="Acetyltransf_3"/>
    <property type="match status" value="1"/>
</dbReference>
<organism evidence="2 3">
    <name type="scientific">Listeria seeligeri</name>
    <dbReference type="NCBI Taxonomy" id="1640"/>
    <lineage>
        <taxon>Bacteria</taxon>
        <taxon>Bacillati</taxon>
        <taxon>Bacillota</taxon>
        <taxon>Bacilli</taxon>
        <taxon>Bacillales</taxon>
        <taxon>Listeriaceae</taxon>
        <taxon>Listeria</taxon>
    </lineage>
</organism>
<sequence>MEIIETERLILINYTLEMIQATIKGTESLEQASGYHVSKDWPGIDFFFYLPYVLENVKKDDRMIKWTRLVVLKAEDKIIGEIGGQGIPEETGEIEIGYSIVHDYQNKGYMTEALIGMIGWLQEQPEIHRIFARCYESNEASIQVLKHNHLVHIEEKDVFERQGRVMMWEFPIKQS</sequence>
<dbReference type="PANTHER" id="PTHR43792:SF13">
    <property type="entry name" value="ACETYLTRANSFERASE"/>
    <property type="match status" value="1"/>
</dbReference>
<gene>
    <name evidence="2" type="ORF">HB897_04355</name>
</gene>
<evidence type="ECO:0000313" key="2">
    <source>
        <dbReference type="EMBL" id="MBC1485464.1"/>
    </source>
</evidence>
<evidence type="ECO:0000313" key="3">
    <source>
        <dbReference type="Proteomes" id="UP000523362"/>
    </source>
</evidence>
<name>A0A7X1C5T1_LISSE</name>
<dbReference type="PROSITE" id="PS51186">
    <property type="entry name" value="GNAT"/>
    <property type="match status" value="1"/>
</dbReference>
<dbReference type="SUPFAM" id="SSF55729">
    <property type="entry name" value="Acyl-CoA N-acyltransferases (Nat)"/>
    <property type="match status" value="1"/>
</dbReference>
<reference evidence="2 3" key="1">
    <citation type="submission" date="2020-03" db="EMBL/GenBank/DDBJ databases">
        <title>Soil Listeria distribution.</title>
        <authorList>
            <person name="Liao J."/>
            <person name="Wiedmann M."/>
        </authorList>
    </citation>
    <scope>NUCLEOTIDE SEQUENCE [LARGE SCALE GENOMIC DNA]</scope>
    <source>
        <strain evidence="2 3">FSL L7-1560</strain>
    </source>
</reference>
<dbReference type="InterPro" id="IPR051531">
    <property type="entry name" value="N-acetyltransferase"/>
</dbReference>
<feature type="domain" description="N-acetyltransferase" evidence="1">
    <location>
        <begin position="16"/>
        <end position="175"/>
    </location>
</feature>
<evidence type="ECO:0000259" key="1">
    <source>
        <dbReference type="PROSITE" id="PS51186"/>
    </source>
</evidence>
<keyword evidence="2" id="KW-0808">Transferase</keyword>
<dbReference type="EMBL" id="JAARRG010000002">
    <property type="protein sequence ID" value="MBC1485464.1"/>
    <property type="molecule type" value="Genomic_DNA"/>
</dbReference>
<dbReference type="PANTHER" id="PTHR43792">
    <property type="entry name" value="GNAT FAMILY, PUTATIVE (AFU_ORTHOLOGUE AFUA_3G00765)-RELATED-RELATED"/>
    <property type="match status" value="1"/>
</dbReference>
<dbReference type="InterPro" id="IPR016181">
    <property type="entry name" value="Acyl_CoA_acyltransferase"/>
</dbReference>
<dbReference type="GO" id="GO:0016747">
    <property type="term" value="F:acyltransferase activity, transferring groups other than amino-acyl groups"/>
    <property type="evidence" value="ECO:0007669"/>
    <property type="project" value="InterPro"/>
</dbReference>
<protein>
    <submittedName>
        <fullName evidence="2">GNAT family N-acetyltransferase</fullName>
    </submittedName>
</protein>
<dbReference type="Proteomes" id="UP000523362">
    <property type="component" value="Unassembled WGS sequence"/>
</dbReference>
<dbReference type="Gene3D" id="3.40.630.30">
    <property type="match status" value="1"/>
</dbReference>